<proteinExistence type="predicted"/>
<name>A0A7S0LAE8_9EUKA</name>
<dbReference type="EMBL" id="HBEY01021627">
    <property type="protein sequence ID" value="CAD8607025.1"/>
    <property type="molecule type" value="Transcribed_RNA"/>
</dbReference>
<evidence type="ECO:0000313" key="1">
    <source>
        <dbReference type="EMBL" id="CAD8607025.1"/>
    </source>
</evidence>
<sequence>MAMEGSHRWRGFVPGELHKHPWVGHNGSCRYIRRFGVYQNGATRPIDDCTEQGDNSITGGQDKLTLIRADMPIRVSQYYAAARVRWERELQRRGKWAQLHGSAVSGEVEAFEVATDDAKKAFRRVPTAEVQVVCVLNPVLLRAELVMLPGFVFGCLSAVMAWNRYSHYATHVGRRALAVPVTAYFDDFQIYGPPWDAPHA</sequence>
<gene>
    <name evidence="1" type="ORF">CPEL01642_LOCUS10360</name>
</gene>
<accession>A0A7S0LAE8</accession>
<reference evidence="1" key="1">
    <citation type="submission" date="2021-01" db="EMBL/GenBank/DDBJ databases">
        <authorList>
            <person name="Corre E."/>
            <person name="Pelletier E."/>
            <person name="Niang G."/>
            <person name="Scheremetjew M."/>
            <person name="Finn R."/>
            <person name="Kale V."/>
            <person name="Holt S."/>
            <person name="Cochrane G."/>
            <person name="Meng A."/>
            <person name="Brown T."/>
            <person name="Cohen L."/>
        </authorList>
    </citation>
    <scope>NUCLEOTIDE SEQUENCE</scope>
    <source>
        <strain evidence="1">PLY182g</strain>
    </source>
</reference>
<organism evidence="1">
    <name type="scientific">Coccolithus braarudii</name>
    <dbReference type="NCBI Taxonomy" id="221442"/>
    <lineage>
        <taxon>Eukaryota</taxon>
        <taxon>Haptista</taxon>
        <taxon>Haptophyta</taxon>
        <taxon>Prymnesiophyceae</taxon>
        <taxon>Coccolithales</taxon>
        <taxon>Coccolithaceae</taxon>
        <taxon>Coccolithus</taxon>
    </lineage>
</organism>
<protein>
    <submittedName>
        <fullName evidence="1">Uncharacterized protein</fullName>
    </submittedName>
</protein>
<dbReference type="AlphaFoldDB" id="A0A7S0LAE8"/>